<dbReference type="SUPFAM" id="SSF52540">
    <property type="entry name" value="P-loop containing nucleoside triphosphate hydrolases"/>
    <property type="match status" value="1"/>
</dbReference>
<comment type="catalytic activity">
    <reaction evidence="6">
        <text>GTP + H2O = GDP + phosphate + H(+)</text>
        <dbReference type="Rhea" id="RHEA:19669"/>
        <dbReference type="ChEBI" id="CHEBI:15377"/>
        <dbReference type="ChEBI" id="CHEBI:15378"/>
        <dbReference type="ChEBI" id="CHEBI:37565"/>
        <dbReference type="ChEBI" id="CHEBI:43474"/>
        <dbReference type="ChEBI" id="CHEBI:58189"/>
    </reaction>
    <physiologicalReaction direction="left-to-right" evidence="6">
        <dbReference type="Rhea" id="RHEA:19670"/>
    </physiologicalReaction>
</comment>
<feature type="domain" description="CobW C-terminal" evidence="7">
    <location>
        <begin position="227"/>
        <end position="319"/>
    </location>
</feature>
<evidence type="ECO:0000256" key="4">
    <source>
        <dbReference type="ARBA" id="ARBA00034320"/>
    </source>
</evidence>
<dbReference type="Proteomes" id="UP000603665">
    <property type="component" value="Unassembled WGS sequence"/>
</dbReference>
<name>A0AB35ANY4_GLUOY</name>
<dbReference type="Pfam" id="PF07683">
    <property type="entry name" value="CobW_C"/>
    <property type="match status" value="1"/>
</dbReference>
<evidence type="ECO:0000313" key="9">
    <source>
        <dbReference type="Proteomes" id="UP000603665"/>
    </source>
</evidence>
<evidence type="ECO:0000256" key="2">
    <source>
        <dbReference type="ARBA" id="ARBA00022801"/>
    </source>
</evidence>
<comment type="caution">
    <text evidence="8">The sequence shown here is derived from an EMBL/GenBank/DDBJ whole genome shotgun (WGS) entry which is preliminary data.</text>
</comment>
<accession>A0AB35ANY4</accession>
<dbReference type="InterPro" id="IPR003495">
    <property type="entry name" value="CobW/HypB/UreG_nucleotide-bd"/>
</dbReference>
<dbReference type="CDD" id="cd03112">
    <property type="entry name" value="CobW-like"/>
    <property type="match status" value="1"/>
</dbReference>
<dbReference type="AlphaFoldDB" id="A0AB35ANY4"/>
<dbReference type="SMART" id="SM00833">
    <property type="entry name" value="CobW_C"/>
    <property type="match status" value="1"/>
</dbReference>
<dbReference type="EMBL" id="JABCQL010000014">
    <property type="protein sequence ID" value="MBF0856629.1"/>
    <property type="molecule type" value="Genomic_DNA"/>
</dbReference>
<evidence type="ECO:0000313" key="8">
    <source>
        <dbReference type="EMBL" id="MBF0856629.1"/>
    </source>
</evidence>
<dbReference type="GO" id="GO:0000166">
    <property type="term" value="F:nucleotide binding"/>
    <property type="evidence" value="ECO:0007669"/>
    <property type="project" value="UniProtKB-KW"/>
</dbReference>
<comment type="similarity">
    <text evidence="4">Belongs to the SIMIBI class G3E GTPase family. ZNG1 subfamily.</text>
</comment>
<evidence type="ECO:0000259" key="7">
    <source>
        <dbReference type="SMART" id="SM00833"/>
    </source>
</evidence>
<comment type="function">
    <text evidence="5">Zinc chaperone that directly transfers zinc cofactor to target proteins, thereby activating them. Zinc is transferred from the CXCC motif in the GTPase domain to the zinc binding site in target proteins in a process requiring GTP hydrolysis.</text>
</comment>
<dbReference type="InterPro" id="IPR051316">
    <property type="entry name" value="Zinc-reg_GTPase_activator"/>
</dbReference>
<evidence type="ECO:0000256" key="6">
    <source>
        <dbReference type="ARBA" id="ARBA00049117"/>
    </source>
</evidence>
<reference evidence="8" key="2">
    <citation type="submission" date="2023-10" db="EMBL/GenBank/DDBJ databases">
        <title>Description of novel Gluconobacter species.</title>
        <authorList>
            <person name="Cleenwerck I."/>
            <person name="Cnockaert M."/>
            <person name="Borremans W."/>
            <person name="Wieme A.D."/>
            <person name="De Vuyst L."/>
            <person name="Vandamme P."/>
        </authorList>
    </citation>
    <scope>NUCLEOTIDE SEQUENCE</scope>
    <source>
        <strain evidence="8">LMG1408</strain>
    </source>
</reference>
<dbReference type="Gene3D" id="3.40.50.300">
    <property type="entry name" value="P-loop containing nucleotide triphosphate hydrolases"/>
    <property type="match status" value="1"/>
</dbReference>
<organism evidence="8 9">
    <name type="scientific">Gluconobacter oxydans</name>
    <name type="common">Gluconobacter suboxydans</name>
    <dbReference type="NCBI Taxonomy" id="442"/>
    <lineage>
        <taxon>Bacteria</taxon>
        <taxon>Pseudomonadati</taxon>
        <taxon>Pseudomonadota</taxon>
        <taxon>Alphaproteobacteria</taxon>
        <taxon>Acetobacterales</taxon>
        <taxon>Acetobacteraceae</taxon>
        <taxon>Gluconobacter</taxon>
    </lineage>
</organism>
<reference evidence="8" key="1">
    <citation type="submission" date="2020-04" db="EMBL/GenBank/DDBJ databases">
        <authorList>
            <person name="Sombolestani A."/>
        </authorList>
    </citation>
    <scope>NUCLEOTIDE SEQUENCE</scope>
    <source>
        <strain evidence="8">LMG1408</strain>
    </source>
</reference>
<keyword evidence="1" id="KW-0547">Nucleotide-binding</keyword>
<gene>
    <name evidence="8" type="ORF">HKD20_08875</name>
</gene>
<dbReference type="GO" id="GO:0005737">
    <property type="term" value="C:cytoplasm"/>
    <property type="evidence" value="ECO:0007669"/>
    <property type="project" value="TreeGrafter"/>
</dbReference>
<protein>
    <submittedName>
        <fullName evidence="8">GTP-binding protein</fullName>
    </submittedName>
</protein>
<keyword evidence="2" id="KW-0378">Hydrolase</keyword>
<evidence type="ECO:0000256" key="3">
    <source>
        <dbReference type="ARBA" id="ARBA00023186"/>
    </source>
</evidence>
<evidence type="ECO:0000256" key="1">
    <source>
        <dbReference type="ARBA" id="ARBA00022741"/>
    </source>
</evidence>
<dbReference type="Pfam" id="PF02492">
    <property type="entry name" value="cobW"/>
    <property type="match status" value="1"/>
</dbReference>
<dbReference type="PANTHER" id="PTHR13748:SF62">
    <property type="entry name" value="COBW DOMAIN-CONTAINING PROTEIN"/>
    <property type="match status" value="1"/>
</dbReference>
<sequence>MSREAGLGEAAAVPVHVVGGFLGAGKTTLLNRLLRAQQHRRLAILVNDFGAIDIDGLLVERRDEDVLALRNGCICCSLQADLFSTLRMVLSRRPLPEAIFIECSGVSKLQEMRRALADPILWQYAALEGVICVVNAADVVAQARVTEDPLWKEQILSSDMIVLSHTDELGKAGVRDAEDQLREIGRGIPVLPFSGSLLMHEGLFRPLDRKTEKSLFRSEGESIDDDFVSLEWRREFPLDLTGFRAVIERHAPVLLRAKGILYLATAPKRALLLQMTGSRITIGRAPEKARSDPDTRLVFIGRKGMFDPQALKDDLDAMRERASRNAGLNP</sequence>
<dbReference type="InterPro" id="IPR027417">
    <property type="entry name" value="P-loop_NTPase"/>
</dbReference>
<evidence type="ECO:0000256" key="5">
    <source>
        <dbReference type="ARBA" id="ARBA00045658"/>
    </source>
</evidence>
<dbReference type="PANTHER" id="PTHR13748">
    <property type="entry name" value="COBW-RELATED"/>
    <property type="match status" value="1"/>
</dbReference>
<dbReference type="Gene3D" id="3.30.1220.10">
    <property type="entry name" value="CobW-like, C-terminal domain"/>
    <property type="match status" value="1"/>
</dbReference>
<proteinExistence type="inferred from homology"/>
<dbReference type="GO" id="GO:0016787">
    <property type="term" value="F:hydrolase activity"/>
    <property type="evidence" value="ECO:0007669"/>
    <property type="project" value="UniProtKB-KW"/>
</dbReference>
<dbReference type="InterPro" id="IPR036627">
    <property type="entry name" value="CobW-likC_sf"/>
</dbReference>
<keyword evidence="3" id="KW-0143">Chaperone</keyword>
<dbReference type="InterPro" id="IPR011629">
    <property type="entry name" value="CobW-like_C"/>
</dbReference>
<dbReference type="RefSeq" id="WP_011252731.1">
    <property type="nucleotide sequence ID" value="NZ_BJNM01000012.1"/>
</dbReference>
<dbReference type="SUPFAM" id="SSF90002">
    <property type="entry name" value="Hypothetical protein YjiA, C-terminal domain"/>
    <property type="match status" value="1"/>
</dbReference>